<dbReference type="InterPro" id="IPR050499">
    <property type="entry name" value="PEP-utilizing_PTS_enzyme"/>
</dbReference>
<dbReference type="PIRSF" id="PIRSF000732">
    <property type="entry name" value="PTS_enzyme_I"/>
    <property type="match status" value="1"/>
</dbReference>
<comment type="function">
    <text evidence="3 17">General (non sugar-specific) component of the phosphoenolpyruvate-dependent sugar phosphotransferase system (sugar PTS). This major carbohydrate active-transport system catalyzes the phosphorylation of incoming sugar substrates concomitantly with their translocation across the cell membrane. Enzyme I transfers the phosphoryl group from phosphoenolpyruvate (PEP) to the phosphoryl carrier protein (HPr).</text>
</comment>
<sequence length="571" mass="58337">MEKHLVSENRVTMNGQGELSGTPVVAGFAYGPVLWPGGRVTYDETSLGTDRVLAEDERDAEAERLVAAAAVVAGRLRHRASHASGAAAEVLAATAGLAEDRGWIGAAKSRVAKGASAPAAAVAATAQFSEMFAKLGGLMAERITDLNDVRDRVVAELLGQPEPGIPTPSHPSILFADDLAPADTAGLDPAVIVGLATRLGGPTSHTAIIARQLGIPCVVAVARLSEITSGTMVLLDGGAGSITVEPEGAEARELVERSVAEAALVAAWRGPGRTADGTAVAILANVADGVSARSAADAPVEGIGLFRTELAFLDRADEPDVDEQTRLYRDVFEAFAGQKVVIRTLDAGSDKPLAFIEHPDEANPALGVRGNRIGDDHPDIVRTQLDAIARAAEESGTTPWVMAPMIATAAEAAQFAELVRQRGLTAGVMIEIPAAAILAPAILAEVDFVSIGTNDLTQYTMAADRMSAELAELTDPWQPAVLALISQVATAGAQQGKPVGVCGEAAADPSLACVLVGLGVTSLSAAPAATPAVGAKLSTVTMEQCRAAAAAALATSSPALARRAAAEQLDG</sequence>
<gene>
    <name evidence="21" type="ORF">ABW18_01105</name>
</gene>
<dbReference type="Proteomes" id="UP000037247">
    <property type="component" value="Unassembled WGS sequence"/>
</dbReference>
<dbReference type="Gene3D" id="1.10.274.10">
    <property type="entry name" value="PtsI, HPr-binding domain"/>
    <property type="match status" value="1"/>
</dbReference>
<keyword evidence="11 17" id="KW-0808">Transferase</keyword>
<evidence type="ECO:0000256" key="9">
    <source>
        <dbReference type="ARBA" id="ARBA00022490"/>
    </source>
</evidence>
<dbReference type="EC" id="2.7.3.9" evidence="6 17"/>
<accession>A0ABR5IHN1</accession>
<dbReference type="InterPro" id="IPR008731">
    <property type="entry name" value="PTS_EIN"/>
</dbReference>
<dbReference type="PROSITE" id="PS00370">
    <property type="entry name" value="PEP_ENZYMES_PHOS_SITE"/>
    <property type="match status" value="1"/>
</dbReference>
<dbReference type="InterPro" id="IPR006318">
    <property type="entry name" value="PTS_EI-like"/>
</dbReference>
<evidence type="ECO:0000256" key="13">
    <source>
        <dbReference type="ARBA" id="ARBA00022723"/>
    </source>
</evidence>
<dbReference type="Pfam" id="PF00391">
    <property type="entry name" value="PEP-utilizers"/>
    <property type="match status" value="1"/>
</dbReference>
<evidence type="ECO:0000256" key="6">
    <source>
        <dbReference type="ARBA" id="ARBA00012232"/>
    </source>
</evidence>
<keyword evidence="15 17" id="KW-0460">Magnesium</keyword>
<name>A0ABR5IHN1_9ACTN</name>
<dbReference type="Gene3D" id="3.20.20.60">
    <property type="entry name" value="Phosphoenolpyruvate-binding domains"/>
    <property type="match status" value="1"/>
</dbReference>
<dbReference type="InterPro" id="IPR015813">
    <property type="entry name" value="Pyrv/PenolPyrv_kinase-like_dom"/>
</dbReference>
<keyword evidence="10 17" id="KW-0762">Sugar transport</keyword>
<evidence type="ECO:0000259" key="18">
    <source>
        <dbReference type="Pfam" id="PF00391"/>
    </source>
</evidence>
<comment type="caution">
    <text evidence="21">The sequence shown here is derived from an EMBL/GenBank/DDBJ whole genome shotgun (WGS) entry which is preliminary data.</text>
</comment>
<feature type="domain" description="Phosphotransferase system enzyme I N-terminal" evidence="20">
    <location>
        <begin position="21"/>
        <end position="142"/>
    </location>
</feature>
<organism evidence="21 22">
    <name type="scientific">Gordonia jacobaea</name>
    <dbReference type="NCBI Taxonomy" id="122202"/>
    <lineage>
        <taxon>Bacteria</taxon>
        <taxon>Bacillati</taxon>
        <taxon>Actinomycetota</taxon>
        <taxon>Actinomycetes</taxon>
        <taxon>Mycobacteriales</taxon>
        <taxon>Gordoniaceae</taxon>
        <taxon>Gordonia</taxon>
    </lineage>
</organism>
<evidence type="ECO:0000256" key="3">
    <source>
        <dbReference type="ARBA" id="ARBA00002728"/>
    </source>
</evidence>
<dbReference type="SUPFAM" id="SSF51621">
    <property type="entry name" value="Phosphoenolpyruvate/pyruvate domain"/>
    <property type="match status" value="1"/>
</dbReference>
<comment type="subcellular location">
    <subcellularLocation>
        <location evidence="4 17">Cytoplasm</location>
    </subcellularLocation>
</comment>
<evidence type="ECO:0000256" key="1">
    <source>
        <dbReference type="ARBA" id="ARBA00000683"/>
    </source>
</evidence>
<dbReference type="InterPro" id="IPR018274">
    <property type="entry name" value="PEP_util_AS"/>
</dbReference>
<evidence type="ECO:0000256" key="14">
    <source>
        <dbReference type="ARBA" id="ARBA00022777"/>
    </source>
</evidence>
<evidence type="ECO:0000256" key="7">
    <source>
        <dbReference type="ARBA" id="ARBA00016544"/>
    </source>
</evidence>
<keyword evidence="13 17" id="KW-0479">Metal-binding</keyword>
<dbReference type="Pfam" id="PF02896">
    <property type="entry name" value="PEP-utilizers_C"/>
    <property type="match status" value="1"/>
</dbReference>
<evidence type="ECO:0000256" key="5">
    <source>
        <dbReference type="ARBA" id="ARBA00007837"/>
    </source>
</evidence>
<dbReference type="NCBIfam" id="TIGR01417">
    <property type="entry name" value="PTS_I_fam"/>
    <property type="match status" value="1"/>
</dbReference>
<dbReference type="Gene3D" id="3.50.30.10">
    <property type="entry name" value="Phosphohistidine domain"/>
    <property type="match status" value="1"/>
</dbReference>
<evidence type="ECO:0000313" key="22">
    <source>
        <dbReference type="Proteomes" id="UP000037247"/>
    </source>
</evidence>
<dbReference type="PRINTS" id="PR01736">
    <property type="entry name" value="PHPHTRNFRASE"/>
</dbReference>
<evidence type="ECO:0000256" key="4">
    <source>
        <dbReference type="ARBA" id="ARBA00004496"/>
    </source>
</evidence>
<dbReference type="PROSITE" id="PS00742">
    <property type="entry name" value="PEP_ENZYMES_2"/>
    <property type="match status" value="1"/>
</dbReference>
<keyword evidence="14 17" id="KW-0418">Kinase</keyword>
<keyword evidence="22" id="KW-1185">Reference proteome</keyword>
<dbReference type="SUPFAM" id="SSF52009">
    <property type="entry name" value="Phosphohistidine domain"/>
    <property type="match status" value="1"/>
</dbReference>
<protein>
    <recommendedName>
        <fullName evidence="7 17">Phosphoenolpyruvate-protein phosphotransferase</fullName>
        <ecNumber evidence="6 17">2.7.3.9</ecNumber>
    </recommendedName>
    <alternativeName>
        <fullName evidence="16 17">Phosphotransferase system, enzyme I</fullName>
    </alternativeName>
</protein>
<evidence type="ECO:0000256" key="17">
    <source>
        <dbReference type="PIRNR" id="PIRNR000732"/>
    </source>
</evidence>
<evidence type="ECO:0000256" key="2">
    <source>
        <dbReference type="ARBA" id="ARBA00001946"/>
    </source>
</evidence>
<dbReference type="SUPFAM" id="SSF47831">
    <property type="entry name" value="Enzyme I of the PEP:sugar phosphotransferase system HPr-binding (sub)domain"/>
    <property type="match status" value="1"/>
</dbReference>
<comment type="similarity">
    <text evidence="5 17">Belongs to the PEP-utilizing enzyme family.</text>
</comment>
<evidence type="ECO:0000256" key="16">
    <source>
        <dbReference type="ARBA" id="ARBA00033235"/>
    </source>
</evidence>
<keyword evidence="8 17" id="KW-0813">Transport</keyword>
<comment type="cofactor">
    <cofactor evidence="2 17">
        <name>Mg(2+)</name>
        <dbReference type="ChEBI" id="CHEBI:18420"/>
    </cofactor>
</comment>
<dbReference type="Pfam" id="PF05524">
    <property type="entry name" value="PEP-utilisers_N"/>
    <property type="match status" value="1"/>
</dbReference>
<dbReference type="InterPro" id="IPR036618">
    <property type="entry name" value="PtsI_HPr-bd_sf"/>
</dbReference>
<dbReference type="InterPro" id="IPR008279">
    <property type="entry name" value="PEP-util_enz_mobile_dom"/>
</dbReference>
<dbReference type="InterPro" id="IPR036637">
    <property type="entry name" value="Phosphohistidine_dom_sf"/>
</dbReference>
<evidence type="ECO:0000256" key="10">
    <source>
        <dbReference type="ARBA" id="ARBA00022597"/>
    </source>
</evidence>
<evidence type="ECO:0000259" key="19">
    <source>
        <dbReference type="Pfam" id="PF02896"/>
    </source>
</evidence>
<evidence type="ECO:0000256" key="8">
    <source>
        <dbReference type="ARBA" id="ARBA00022448"/>
    </source>
</evidence>
<dbReference type="InterPro" id="IPR023151">
    <property type="entry name" value="PEP_util_CS"/>
</dbReference>
<evidence type="ECO:0000259" key="20">
    <source>
        <dbReference type="Pfam" id="PF05524"/>
    </source>
</evidence>
<comment type="catalytic activity">
    <reaction evidence="1 17">
        <text>L-histidyl-[protein] + phosphoenolpyruvate = N(pros)-phospho-L-histidyl-[protein] + pyruvate</text>
        <dbReference type="Rhea" id="RHEA:23880"/>
        <dbReference type="Rhea" id="RHEA-COMP:9745"/>
        <dbReference type="Rhea" id="RHEA-COMP:9746"/>
        <dbReference type="ChEBI" id="CHEBI:15361"/>
        <dbReference type="ChEBI" id="CHEBI:29979"/>
        <dbReference type="ChEBI" id="CHEBI:58702"/>
        <dbReference type="ChEBI" id="CHEBI:64837"/>
        <dbReference type="EC" id="2.7.3.9"/>
    </reaction>
</comment>
<dbReference type="EMBL" id="LDTZ01000013">
    <property type="protein sequence ID" value="KNA93080.1"/>
    <property type="molecule type" value="Genomic_DNA"/>
</dbReference>
<dbReference type="PANTHER" id="PTHR46244">
    <property type="entry name" value="PHOSPHOENOLPYRUVATE-PROTEIN PHOSPHOTRANSFERASE"/>
    <property type="match status" value="1"/>
</dbReference>
<feature type="domain" description="PEP-utilising enzyme C-terminal" evidence="19">
    <location>
        <begin position="272"/>
        <end position="538"/>
    </location>
</feature>
<keyword evidence="9 17" id="KW-0963">Cytoplasm</keyword>
<evidence type="ECO:0000256" key="12">
    <source>
        <dbReference type="ARBA" id="ARBA00022683"/>
    </source>
</evidence>
<dbReference type="RefSeq" id="WP_049697172.1">
    <property type="nucleotide sequence ID" value="NZ_JAQDQF010000001.1"/>
</dbReference>
<feature type="domain" description="PEP-utilising enzyme mobile" evidence="18">
    <location>
        <begin position="170"/>
        <end position="240"/>
    </location>
</feature>
<evidence type="ECO:0000256" key="15">
    <source>
        <dbReference type="ARBA" id="ARBA00022842"/>
    </source>
</evidence>
<dbReference type="PANTHER" id="PTHR46244:SF3">
    <property type="entry name" value="PHOSPHOENOLPYRUVATE-PROTEIN PHOSPHOTRANSFERASE"/>
    <property type="match status" value="1"/>
</dbReference>
<dbReference type="InterPro" id="IPR040442">
    <property type="entry name" value="Pyrv_kinase-like_dom_sf"/>
</dbReference>
<dbReference type="InterPro" id="IPR000121">
    <property type="entry name" value="PEP_util_C"/>
</dbReference>
<evidence type="ECO:0000313" key="21">
    <source>
        <dbReference type="EMBL" id="KNA93080.1"/>
    </source>
</evidence>
<dbReference type="InterPro" id="IPR024692">
    <property type="entry name" value="PTS_EI"/>
</dbReference>
<reference evidence="21 22" key="1">
    <citation type="submission" date="2015-05" db="EMBL/GenBank/DDBJ databases">
        <title>Draft genome sequence of the bacterium Gordonia jacobaea a new member of the Gordonia genus.</title>
        <authorList>
            <person name="Jimenez-Galisteo G."/>
            <person name="Dominguez A."/>
            <person name="Munoz E."/>
            <person name="Vinas M."/>
        </authorList>
    </citation>
    <scope>NUCLEOTIDE SEQUENCE [LARGE SCALE GENOMIC DNA]</scope>
    <source>
        <strain evidence="22">mv1</strain>
    </source>
</reference>
<keyword evidence="12 17" id="KW-0598">Phosphotransferase system</keyword>
<evidence type="ECO:0000256" key="11">
    <source>
        <dbReference type="ARBA" id="ARBA00022679"/>
    </source>
</evidence>
<proteinExistence type="inferred from homology"/>